<dbReference type="WBParaSite" id="nRc.2.0.1.t32840-RA">
    <property type="protein sequence ID" value="nRc.2.0.1.t32840-RA"/>
    <property type="gene ID" value="nRc.2.0.1.g32840"/>
</dbReference>
<evidence type="ECO:0000256" key="1">
    <source>
        <dbReference type="SAM" id="MobiDB-lite"/>
    </source>
</evidence>
<keyword evidence="2" id="KW-1185">Reference proteome</keyword>
<dbReference type="AlphaFoldDB" id="A0A915K4R5"/>
<proteinExistence type="predicted"/>
<accession>A0A915K4R5</accession>
<name>A0A915K4R5_ROMCU</name>
<protein>
    <submittedName>
        <fullName evidence="3">Uncharacterized protein</fullName>
    </submittedName>
</protein>
<sequence>MVASEQARFSEIDVPPPTKKARISASTFNREEENKLRLDLINKKMQHTEEEHKVRMKVTSLEKEAAIAKNEYYRKKTKLMDGSLKRHSPLNK</sequence>
<evidence type="ECO:0000313" key="2">
    <source>
        <dbReference type="Proteomes" id="UP000887565"/>
    </source>
</evidence>
<evidence type="ECO:0000313" key="3">
    <source>
        <dbReference type="WBParaSite" id="nRc.2.0.1.t32840-RA"/>
    </source>
</evidence>
<organism evidence="2 3">
    <name type="scientific">Romanomermis culicivorax</name>
    <name type="common">Nematode worm</name>
    <dbReference type="NCBI Taxonomy" id="13658"/>
    <lineage>
        <taxon>Eukaryota</taxon>
        <taxon>Metazoa</taxon>
        <taxon>Ecdysozoa</taxon>
        <taxon>Nematoda</taxon>
        <taxon>Enoplea</taxon>
        <taxon>Dorylaimia</taxon>
        <taxon>Mermithida</taxon>
        <taxon>Mermithoidea</taxon>
        <taxon>Mermithidae</taxon>
        <taxon>Romanomermis</taxon>
    </lineage>
</organism>
<dbReference type="Proteomes" id="UP000887565">
    <property type="component" value="Unplaced"/>
</dbReference>
<feature type="region of interest" description="Disordered" evidence="1">
    <location>
        <begin position="1"/>
        <end position="28"/>
    </location>
</feature>
<reference evidence="3" key="1">
    <citation type="submission" date="2022-11" db="UniProtKB">
        <authorList>
            <consortium name="WormBaseParasite"/>
        </authorList>
    </citation>
    <scope>IDENTIFICATION</scope>
</reference>